<feature type="binding site" evidence="9">
    <location>
        <position position="319"/>
    </location>
    <ligand>
        <name>substrate</name>
    </ligand>
</feature>
<evidence type="ECO:0000256" key="7">
    <source>
        <dbReference type="ARBA" id="ARBA00022898"/>
    </source>
</evidence>
<organism evidence="11">
    <name type="scientific">Desulfitobacterium hafniense</name>
    <name type="common">Desulfitobacterium frappieri</name>
    <dbReference type="NCBI Taxonomy" id="49338"/>
    <lineage>
        <taxon>Bacteria</taxon>
        <taxon>Bacillati</taxon>
        <taxon>Bacillota</taxon>
        <taxon>Clostridia</taxon>
        <taxon>Eubacteriales</taxon>
        <taxon>Desulfitobacteriaceae</taxon>
        <taxon>Desulfitobacterium</taxon>
    </lineage>
</organism>
<feature type="modified residue" description="N6-(pyridoxal phosphate)lysine" evidence="9">
    <location>
        <position position="276"/>
    </location>
</feature>
<dbReference type="PATRIC" id="fig|49338.4.peg.3926"/>
<comment type="cofactor">
    <cofactor evidence="1 9">
        <name>pyridoxal 5'-phosphate</name>
        <dbReference type="ChEBI" id="CHEBI:597326"/>
    </cofactor>
</comment>
<feature type="domain" description="Aminotransferase class I/classII large" evidence="10">
    <location>
        <begin position="61"/>
        <end position="432"/>
    </location>
</feature>
<evidence type="ECO:0000256" key="6">
    <source>
        <dbReference type="ARBA" id="ARBA00022679"/>
    </source>
</evidence>
<dbReference type="EMBL" id="LK996017">
    <property type="protein sequence ID" value="CDX03546.1"/>
    <property type="molecule type" value="Genomic_DNA"/>
</dbReference>
<feature type="binding site" evidence="9">
    <location>
        <begin position="134"/>
        <end position="135"/>
    </location>
    <ligand>
        <name>pyridoxal 5'-phosphate</name>
        <dbReference type="ChEBI" id="CHEBI:597326"/>
    </ligand>
</feature>
<name>A0A098B6P9_DESHA</name>
<gene>
    <name evidence="9" type="primary">dapL</name>
    <name evidence="11" type="ORF">DPCES_3660</name>
</gene>
<feature type="binding site" evidence="9">
    <location>
        <position position="158"/>
    </location>
    <ligand>
        <name>pyridoxal 5'-phosphate</name>
        <dbReference type="ChEBI" id="CHEBI:597326"/>
    </ligand>
</feature>
<evidence type="ECO:0000256" key="5">
    <source>
        <dbReference type="ARBA" id="ARBA00022576"/>
    </source>
</evidence>
<feature type="binding site" evidence="9">
    <location>
        <begin position="273"/>
        <end position="275"/>
    </location>
    <ligand>
        <name>pyridoxal 5'-phosphate</name>
        <dbReference type="ChEBI" id="CHEBI:597326"/>
    </ligand>
</feature>
<dbReference type="InterPro" id="IPR019942">
    <property type="entry name" value="DapL/ALD1"/>
</dbReference>
<dbReference type="NCBIfam" id="TIGR03542">
    <property type="entry name" value="DAPAT_plant"/>
    <property type="match status" value="1"/>
</dbReference>
<dbReference type="Gene3D" id="3.90.1150.10">
    <property type="entry name" value="Aspartate Aminotransferase, domain 1"/>
    <property type="match status" value="1"/>
</dbReference>
<feature type="binding site" evidence="9">
    <location>
        <position position="41"/>
    </location>
    <ligand>
        <name>substrate</name>
    </ligand>
</feature>
<feature type="binding site" evidence="9">
    <location>
        <position position="415"/>
    </location>
    <ligand>
        <name>substrate</name>
    </ligand>
</feature>
<reference evidence="11" key="1">
    <citation type="submission" date="2014-07" db="EMBL/GenBank/DDBJ databases">
        <authorList>
            <person name="Hornung V.Bastian."/>
        </authorList>
    </citation>
    <scope>NUCLEOTIDE SEQUENCE</scope>
    <source>
        <strain evidence="11">PCE-S</strain>
    </source>
</reference>
<dbReference type="InterPro" id="IPR004839">
    <property type="entry name" value="Aminotransferase_I/II_large"/>
</dbReference>
<feature type="binding site" evidence="9">
    <location>
        <position position="98"/>
    </location>
    <ligand>
        <name>pyridoxal 5'-phosphate</name>
        <dbReference type="ChEBI" id="CHEBI:597326"/>
    </ligand>
</feature>
<keyword evidence="6 9" id="KW-0808">Transferase</keyword>
<feature type="binding site" evidence="9">
    <location>
        <position position="284"/>
    </location>
    <ligand>
        <name>pyridoxal 5'-phosphate</name>
        <dbReference type="ChEBI" id="CHEBI:597326"/>
    </ligand>
</feature>
<comment type="catalytic activity">
    <reaction evidence="8 9">
        <text>(2S,6S)-2,6-diaminopimelate + 2-oxoglutarate = (S)-2,3,4,5-tetrahydrodipicolinate + L-glutamate + H2O + H(+)</text>
        <dbReference type="Rhea" id="RHEA:23988"/>
        <dbReference type="ChEBI" id="CHEBI:15377"/>
        <dbReference type="ChEBI" id="CHEBI:15378"/>
        <dbReference type="ChEBI" id="CHEBI:16810"/>
        <dbReference type="ChEBI" id="CHEBI:16845"/>
        <dbReference type="ChEBI" id="CHEBI:29985"/>
        <dbReference type="ChEBI" id="CHEBI:57609"/>
        <dbReference type="EC" id="2.6.1.83"/>
    </reaction>
</comment>
<feature type="binding site" evidence="9">
    <location>
        <position position="214"/>
    </location>
    <ligand>
        <name>substrate</name>
    </ligand>
</feature>
<evidence type="ECO:0000259" key="10">
    <source>
        <dbReference type="Pfam" id="PF00155"/>
    </source>
</evidence>
<dbReference type="InterPro" id="IPR015421">
    <property type="entry name" value="PyrdxlP-dep_Trfase_major"/>
</dbReference>
<accession>A0A098B6P9</accession>
<evidence type="ECO:0000256" key="4">
    <source>
        <dbReference type="ARBA" id="ARBA00018052"/>
    </source>
</evidence>
<dbReference type="GO" id="GO:0033362">
    <property type="term" value="P:lysine biosynthetic process via diaminopimelate, diaminopimelate-aminotransferase pathway"/>
    <property type="evidence" value="ECO:0007669"/>
    <property type="project" value="UniProtKB-UniRule"/>
</dbReference>
<evidence type="ECO:0000256" key="8">
    <source>
        <dbReference type="ARBA" id="ARBA00051934"/>
    </source>
</evidence>
<feature type="binding site" evidence="9">
    <location>
        <position position="214"/>
    </location>
    <ligand>
        <name>pyridoxal 5'-phosphate</name>
        <dbReference type="ChEBI" id="CHEBI:597326"/>
    </ligand>
</feature>
<evidence type="ECO:0000256" key="9">
    <source>
        <dbReference type="HAMAP-Rule" id="MF_01642"/>
    </source>
</evidence>
<dbReference type="Pfam" id="PF00155">
    <property type="entry name" value="Aminotran_1_2"/>
    <property type="match status" value="1"/>
</dbReference>
<feature type="binding site" evidence="9">
    <location>
        <position position="158"/>
    </location>
    <ligand>
        <name>substrate</name>
    </ligand>
</feature>
<protein>
    <recommendedName>
        <fullName evidence="4 9">LL-diaminopimelate aminotransferase</fullName>
        <shortName evidence="9">DAP-AT</shortName>
        <shortName evidence="9">DAP-aminotransferase</shortName>
        <shortName evidence="9">LL-DAP-aminotransferase</shortName>
        <ecNumber evidence="3 9">2.6.1.83</ecNumber>
    </recommendedName>
</protein>
<feature type="binding site" evidence="9">
    <location>
        <position position="319"/>
    </location>
    <ligand>
        <name>pyridoxal 5'-phosphate</name>
        <dbReference type="ChEBI" id="CHEBI:597326"/>
    </ligand>
</feature>
<dbReference type="SUPFAM" id="SSF53383">
    <property type="entry name" value="PLP-dependent transferases"/>
    <property type="match status" value="1"/>
</dbReference>
<comment type="subunit">
    <text evidence="9">Homodimer.</text>
</comment>
<dbReference type="InterPro" id="IPR015422">
    <property type="entry name" value="PyrdxlP-dep_Trfase_small"/>
</dbReference>
<dbReference type="InterPro" id="IPR015424">
    <property type="entry name" value="PyrdxlP-dep_Trfase"/>
</dbReference>
<evidence type="ECO:0000256" key="2">
    <source>
        <dbReference type="ARBA" id="ARBA00004982"/>
    </source>
</evidence>
<comment type="pathway">
    <text evidence="2 9">Amino-acid biosynthesis; L-lysine biosynthesis via DAP pathway; LL-2,6-diaminopimelate from (S)-tetrahydrodipicolinate (aminotransferase route): step 1/1.</text>
</comment>
<dbReference type="Gene3D" id="3.40.640.10">
    <property type="entry name" value="Type I PLP-dependent aspartate aminotransferase-like (Major domain)"/>
    <property type="match status" value="1"/>
</dbReference>
<evidence type="ECO:0000313" key="11">
    <source>
        <dbReference type="EMBL" id="CDX03546.1"/>
    </source>
</evidence>
<dbReference type="HAMAP" id="MF_01642">
    <property type="entry name" value="DapL_aminotrans_1"/>
    <property type="match status" value="1"/>
</dbReference>
<dbReference type="CDD" id="cd00609">
    <property type="entry name" value="AAT_like"/>
    <property type="match status" value="1"/>
</dbReference>
<feature type="binding site" evidence="9">
    <location>
        <position position="68"/>
    </location>
    <ligand>
        <name>substrate</name>
    </ligand>
</feature>
<feature type="binding site" evidence="9">
    <location>
        <position position="245"/>
    </location>
    <ligand>
        <name>pyridoxal 5'-phosphate</name>
        <dbReference type="ChEBI" id="CHEBI:597326"/>
    </ligand>
</feature>
<dbReference type="GO" id="GO:0030170">
    <property type="term" value="F:pyridoxal phosphate binding"/>
    <property type="evidence" value="ECO:0007669"/>
    <property type="project" value="UniProtKB-UniRule"/>
</dbReference>
<keyword evidence="7 9" id="KW-0663">Pyridoxal phosphate</keyword>
<dbReference type="FunFam" id="3.40.640.10:FF:000099">
    <property type="entry name" value="LL-diaminopimelate aminotransferase, chloroplastic"/>
    <property type="match status" value="1"/>
</dbReference>
<dbReference type="AlphaFoldDB" id="A0A098B6P9"/>
<evidence type="ECO:0000256" key="3">
    <source>
        <dbReference type="ARBA" id="ARBA00013138"/>
    </source>
</evidence>
<dbReference type="UniPathway" id="UPA00034">
    <property type="reaction ID" value="UER00466"/>
</dbReference>
<feature type="binding site" evidence="9">
    <location>
        <position position="135"/>
    </location>
    <ligand>
        <name>substrate</name>
    </ligand>
</feature>
<comment type="similarity">
    <text evidence="9">Belongs to the class-I pyridoxal-phosphate-dependent aminotransferase family. LL-diaminopimelate aminotransferase subfamily.</text>
</comment>
<proteinExistence type="inferred from homology"/>
<keyword evidence="5 9" id="KW-0032">Aminotransferase</keyword>
<dbReference type="PANTHER" id="PTHR43144">
    <property type="entry name" value="AMINOTRANSFERASE"/>
    <property type="match status" value="1"/>
</dbReference>
<dbReference type="EC" id="2.6.1.83" evidence="3 9"/>
<dbReference type="GO" id="GO:0010285">
    <property type="term" value="F:L,L-diaminopimelate aminotransferase activity"/>
    <property type="evidence" value="ECO:0007669"/>
    <property type="project" value="UniProtKB-UniRule"/>
</dbReference>
<comment type="function">
    <text evidence="9">Involved in the synthesis of meso-diaminopimelate (m-DAP or DL-DAP), required for both lysine and peptidoglycan biosynthesis. Catalyzes the direct conversion of tetrahydrodipicolinate to LL-diaminopimelate.</text>
</comment>
<sequence>MYKADQHEAAFSGVTSGVTIRKGTGTMAQINENYLKLPGSYLFSEIARRVNEFKVQNPDADIIRLGIGDVTRPLAPVVVEAMKQAVEEMGRAETFRGYGPEQGYDFLIEKIIANDYAPRGVQLGMDEVFVSDGAKSDTANFQEIFGVDNIMAVTDPVYPVYVDSNVMAGRTGNYDTEKGQYGRIIYLPCTEEGDMKPELPTAPVDMIYLCFPNNPTGMTLTKEELKVWVDYARENKAIILFDSAYEAFIREEGVPRSIYEVEGAREVAVEFRSFSKTAGFTGTRCAYTVVPKDIMIYDFKGEGHSLNKLWLRRQTTKFNGVSYPVQAGAAAVYTEEGKKQIQATIDYYMENARIIREGLQEAGFKVFGGVNAPYIWMKTPGTMGSWEFFDKLMTEAYVVGTPGAGFGANGEGFFRLTAFGTRENTEKAIERIKARMK</sequence>
<evidence type="ECO:0000256" key="1">
    <source>
        <dbReference type="ARBA" id="ARBA00001933"/>
    </source>
</evidence>